<evidence type="ECO:0000256" key="9">
    <source>
        <dbReference type="RuleBase" id="RU003357"/>
    </source>
</evidence>
<evidence type="ECO:0000256" key="6">
    <source>
        <dbReference type="ARBA" id="ARBA00023136"/>
    </source>
</evidence>
<dbReference type="InterPro" id="IPR023996">
    <property type="entry name" value="TonB-dep_OMP_SusC/RagA"/>
</dbReference>
<dbReference type="NCBIfam" id="TIGR04056">
    <property type="entry name" value="OMP_RagA_SusC"/>
    <property type="match status" value="1"/>
</dbReference>
<keyword evidence="3 8" id="KW-1134">Transmembrane beta strand</keyword>
<dbReference type="AlphaFoldDB" id="W7YHC8"/>
<dbReference type="Gene3D" id="2.60.40.1120">
    <property type="entry name" value="Carboxypeptidase-like, regulatory domain"/>
    <property type="match status" value="1"/>
</dbReference>
<evidence type="ECO:0000313" key="12">
    <source>
        <dbReference type="EMBL" id="GAF01989.1"/>
    </source>
</evidence>
<comment type="subcellular location">
    <subcellularLocation>
        <location evidence="1 8">Cell outer membrane</location>
        <topology evidence="1 8">Multi-pass membrane protein</topology>
    </subcellularLocation>
</comment>
<keyword evidence="7 8" id="KW-0998">Cell outer membrane</keyword>
<feature type="domain" description="TonB-dependent receptor plug" evidence="11">
    <location>
        <begin position="130"/>
        <end position="244"/>
    </location>
</feature>
<dbReference type="InterPro" id="IPR037066">
    <property type="entry name" value="Plug_dom_sf"/>
</dbReference>
<evidence type="ECO:0000259" key="11">
    <source>
        <dbReference type="Pfam" id="PF07715"/>
    </source>
</evidence>
<evidence type="ECO:0000256" key="1">
    <source>
        <dbReference type="ARBA" id="ARBA00004571"/>
    </source>
</evidence>
<dbReference type="SUPFAM" id="SSF49464">
    <property type="entry name" value="Carboxypeptidase regulatory domain-like"/>
    <property type="match status" value="1"/>
</dbReference>
<dbReference type="Pfam" id="PF00593">
    <property type="entry name" value="TonB_dep_Rec_b-barrel"/>
    <property type="match status" value="1"/>
</dbReference>
<dbReference type="InterPro" id="IPR039426">
    <property type="entry name" value="TonB-dep_rcpt-like"/>
</dbReference>
<evidence type="ECO:0000256" key="3">
    <source>
        <dbReference type="ARBA" id="ARBA00022452"/>
    </source>
</evidence>
<sequence>MNNIFVIKLRHIYTLVIFMFCISLLGLDAQEVNVLKVTGKVIDAASGEPVVGANVSVSAFSSTFTGEEGDFSIDVPNYTATLMVEAPFYGYLEVALKGRMELEIYLYEEGFKTNYGEVVMPVGKQSNTSVTNAISTVSGDVENSARTMANYMKGDVSGMRILDRSGTPGVGSNMFIRGYNSLLASGQPLIIIDGMILENNIFSSSLIQGYTYDPLVDLNPKDIANITVIKDATSLYGSKAANGVIIIETTRAKEVTTKIDFSLQGGLNMSPSNIPMMEASDYKNYLVNQINGSGMYSDSELSQLPYLNENTAFEDYQRYHNNTDWQKEVFEDSYTQDYFFRVTGGDEIAKYGLSIGFMDNSGIVSNTSSQRFSTRFNSESTVTEKFSIQTNMAVSYQKNKLSDDGILGRTSPIYTALIKAPILAPTVIGNDGFVTDIYEDVDPISGYTNPSVLTEEVENENTNYKLYGNFKLGYDFTNRLKLSSIIGSNYVYNRDDVFFPNNGVTTGENTYGDILYRSSGTRVERYFSIYNDSRLSYKVNALKHKFGFNLGARYNVNNYENSYSQSGNSSDDEFTSLQSGDKATYISLGSIGNWKYASLYSNVNYGYQGKYFLNASMSYEGSSRFGKGDNGNRFGYFPSLGAAWLISSENFMKNLGFLNQLKLRASYGLTGNDAIGNYNAYSYFVSTRYSEGTGLISGNLANTSLQWEKTTKANVGLDLGLFNERLHVNVDFYKNVTDKLLNYTSVNPVYGYDDYLSNEGEMNNKGFDLSLNARLINNKDFKWDVGGNISKYKNEIVSLPGNSNVIDIDGVGATVINKEGSPVGLFYGYKTAGIYSTQNEADQNALSWVDYEGFNQPFMAGDVKFMDVDGNKVIDEADMQVIGDPNPDFTGMFYNTFTYKNISLSAVFTFSQGNDIYNALRRETESMSSFANQSLAVANRWQVEGQQTTIPRAEYGDPTGNARFSDRWIEDGSYIRLKTLSVSYSPDIFKSFAKDISFSVTANNLFTITDYLGYDPEVSMSGVSYQQGIDAGLTPQFTSIFLGVKIGL</sequence>
<keyword evidence="5 9" id="KW-0798">TonB box</keyword>
<gene>
    <name evidence="12" type="ORF">JCM21142_1613</name>
</gene>
<dbReference type="eggNOG" id="COG4206">
    <property type="taxonomic scope" value="Bacteria"/>
</dbReference>
<evidence type="ECO:0000256" key="7">
    <source>
        <dbReference type="ARBA" id="ARBA00023237"/>
    </source>
</evidence>
<organism evidence="12 13">
    <name type="scientific">Saccharicrinis fermentans DSM 9555 = JCM 21142</name>
    <dbReference type="NCBI Taxonomy" id="869213"/>
    <lineage>
        <taxon>Bacteria</taxon>
        <taxon>Pseudomonadati</taxon>
        <taxon>Bacteroidota</taxon>
        <taxon>Bacteroidia</taxon>
        <taxon>Marinilabiliales</taxon>
        <taxon>Marinilabiliaceae</taxon>
        <taxon>Saccharicrinis</taxon>
    </lineage>
</organism>
<dbReference type="Pfam" id="PF13620">
    <property type="entry name" value="CarboxypepD_reg"/>
    <property type="match status" value="1"/>
</dbReference>
<keyword evidence="13" id="KW-1185">Reference proteome</keyword>
<evidence type="ECO:0000256" key="5">
    <source>
        <dbReference type="ARBA" id="ARBA00023077"/>
    </source>
</evidence>
<dbReference type="InterPro" id="IPR000531">
    <property type="entry name" value="Beta-barrel_TonB"/>
</dbReference>
<dbReference type="Gene3D" id="2.170.130.10">
    <property type="entry name" value="TonB-dependent receptor, plug domain"/>
    <property type="match status" value="1"/>
</dbReference>
<evidence type="ECO:0000313" key="13">
    <source>
        <dbReference type="Proteomes" id="UP000019402"/>
    </source>
</evidence>
<evidence type="ECO:0000256" key="4">
    <source>
        <dbReference type="ARBA" id="ARBA00022692"/>
    </source>
</evidence>
<keyword evidence="6 8" id="KW-0472">Membrane</keyword>
<comment type="caution">
    <text evidence="12">The sequence shown here is derived from an EMBL/GenBank/DDBJ whole genome shotgun (WGS) entry which is preliminary data.</text>
</comment>
<dbReference type="RefSeq" id="WP_052343065.1">
    <property type="nucleotide sequence ID" value="NZ_BAMD01000004.1"/>
</dbReference>
<accession>W7YHC8</accession>
<dbReference type="InterPro" id="IPR008969">
    <property type="entry name" value="CarboxyPept-like_regulatory"/>
</dbReference>
<evidence type="ECO:0000256" key="2">
    <source>
        <dbReference type="ARBA" id="ARBA00022448"/>
    </source>
</evidence>
<proteinExistence type="inferred from homology"/>
<dbReference type="STRING" id="869213.GCA_000517085_01495"/>
<keyword evidence="4 8" id="KW-0812">Transmembrane</keyword>
<dbReference type="Pfam" id="PF07715">
    <property type="entry name" value="Plug"/>
    <property type="match status" value="1"/>
</dbReference>
<protein>
    <submittedName>
        <fullName evidence="12">TonB-linked outer membrane protein, SusC/RagA family</fullName>
    </submittedName>
</protein>
<dbReference type="EMBL" id="BAMD01000004">
    <property type="protein sequence ID" value="GAF01989.1"/>
    <property type="molecule type" value="Genomic_DNA"/>
</dbReference>
<name>W7YHC8_9BACT</name>
<dbReference type="InterPro" id="IPR012910">
    <property type="entry name" value="Plug_dom"/>
</dbReference>
<keyword evidence="2 8" id="KW-0813">Transport</keyword>
<dbReference type="Proteomes" id="UP000019402">
    <property type="component" value="Unassembled WGS sequence"/>
</dbReference>
<evidence type="ECO:0000259" key="10">
    <source>
        <dbReference type="Pfam" id="PF00593"/>
    </source>
</evidence>
<comment type="similarity">
    <text evidence="8 9">Belongs to the TonB-dependent receptor family.</text>
</comment>
<dbReference type="OrthoDB" id="9768177at2"/>
<evidence type="ECO:0000256" key="8">
    <source>
        <dbReference type="PROSITE-ProRule" id="PRU01360"/>
    </source>
</evidence>
<feature type="domain" description="TonB-dependent receptor-like beta-barrel" evidence="10">
    <location>
        <begin position="443"/>
        <end position="1005"/>
    </location>
</feature>
<dbReference type="InterPro" id="IPR036942">
    <property type="entry name" value="Beta-barrel_TonB_sf"/>
</dbReference>
<dbReference type="Gene3D" id="2.40.170.20">
    <property type="entry name" value="TonB-dependent receptor, beta-barrel domain"/>
    <property type="match status" value="1"/>
</dbReference>
<dbReference type="PROSITE" id="PS52016">
    <property type="entry name" value="TONB_DEPENDENT_REC_3"/>
    <property type="match status" value="1"/>
</dbReference>
<dbReference type="SUPFAM" id="SSF56935">
    <property type="entry name" value="Porins"/>
    <property type="match status" value="1"/>
</dbReference>
<dbReference type="GO" id="GO:0009279">
    <property type="term" value="C:cell outer membrane"/>
    <property type="evidence" value="ECO:0007669"/>
    <property type="project" value="UniProtKB-SubCell"/>
</dbReference>
<reference evidence="12 13" key="1">
    <citation type="journal article" date="2014" name="Genome Announc.">
        <title>Draft Genome Sequence of Cytophaga fermentans JCM 21142T, a Facultative Anaerobe Isolated from Marine Mud.</title>
        <authorList>
            <person name="Starns D."/>
            <person name="Oshima K."/>
            <person name="Suda W."/>
            <person name="Iino T."/>
            <person name="Yuki M."/>
            <person name="Inoue J."/>
            <person name="Kitamura K."/>
            <person name="Iida T."/>
            <person name="Darby A."/>
            <person name="Hattori M."/>
            <person name="Ohkuma M."/>
        </authorList>
    </citation>
    <scope>NUCLEOTIDE SEQUENCE [LARGE SCALE GENOMIC DNA]</scope>
    <source>
        <strain evidence="12 13">JCM 21142</strain>
    </source>
</reference>